<gene>
    <name evidence="1" type="ORF">ACFP2T_45760</name>
</gene>
<sequence>MGWDSSRTVRVALDDAGRVSEVELRAQWLRDLDVDGLVGALSEAMTIVRMAQLEDRARESAEDLNTGGRANVWAAAAGEGRATPDRLGGDNDALAAIVDDVDYALDLVDRWEQTLGDSWTTEVEGRSPDHRVTVRFSLAAGLTGLSGDRYWLETTPAHRVAASVRDACRAAYEQVDQATARAFESLGPLRGLPGVSGLLDELGRSTGTTPRQ</sequence>
<comment type="caution">
    <text evidence="1">The sequence shown here is derived from an EMBL/GenBank/DDBJ whole genome shotgun (WGS) entry which is preliminary data.</text>
</comment>
<evidence type="ECO:0000313" key="2">
    <source>
        <dbReference type="Proteomes" id="UP001596203"/>
    </source>
</evidence>
<reference evidence="2" key="1">
    <citation type="journal article" date="2019" name="Int. J. Syst. Evol. Microbiol.">
        <title>The Global Catalogue of Microorganisms (GCM) 10K type strain sequencing project: providing services to taxonomists for standard genome sequencing and annotation.</title>
        <authorList>
            <consortium name="The Broad Institute Genomics Platform"/>
            <consortium name="The Broad Institute Genome Sequencing Center for Infectious Disease"/>
            <person name="Wu L."/>
            <person name="Ma J."/>
        </authorList>
    </citation>
    <scope>NUCLEOTIDE SEQUENCE [LARGE SCALE GENOMIC DNA]</scope>
    <source>
        <strain evidence="2">ZS-35-S2</strain>
    </source>
</reference>
<dbReference type="Proteomes" id="UP001596203">
    <property type="component" value="Unassembled WGS sequence"/>
</dbReference>
<protein>
    <recommendedName>
        <fullName evidence="3">YbaB/EbfC family DNA-binding protein</fullName>
    </recommendedName>
</protein>
<keyword evidence="2" id="KW-1185">Reference proteome</keyword>
<evidence type="ECO:0000313" key="1">
    <source>
        <dbReference type="EMBL" id="MFC6023451.1"/>
    </source>
</evidence>
<organism evidence="1 2">
    <name type="scientific">Plantactinospora solaniradicis</name>
    <dbReference type="NCBI Taxonomy" id="1723736"/>
    <lineage>
        <taxon>Bacteria</taxon>
        <taxon>Bacillati</taxon>
        <taxon>Actinomycetota</taxon>
        <taxon>Actinomycetes</taxon>
        <taxon>Micromonosporales</taxon>
        <taxon>Micromonosporaceae</taxon>
        <taxon>Plantactinospora</taxon>
    </lineage>
</organism>
<proteinExistence type="predicted"/>
<dbReference type="InterPro" id="IPR036894">
    <property type="entry name" value="YbaB-like_sf"/>
</dbReference>
<evidence type="ECO:0008006" key="3">
    <source>
        <dbReference type="Google" id="ProtNLM"/>
    </source>
</evidence>
<name>A0ABW1KP21_9ACTN</name>
<dbReference type="EMBL" id="JBHSPR010000090">
    <property type="protein sequence ID" value="MFC6023451.1"/>
    <property type="molecule type" value="Genomic_DNA"/>
</dbReference>
<dbReference type="RefSeq" id="WP_377433762.1">
    <property type="nucleotide sequence ID" value="NZ_JBHSPR010000090.1"/>
</dbReference>
<accession>A0ABW1KP21</accession>
<dbReference type="Gene3D" id="3.30.1310.10">
    <property type="entry name" value="Nucleoid-associated protein YbaB-like domain"/>
    <property type="match status" value="1"/>
</dbReference>